<name>A0A800MY09_CYTFI</name>
<sequence length="77" mass="8587">MGGFVLYDVTNPREQKELGFWEDTSGARGTHELYLTVQGNNVYVLTANCYADLYSHGEKMDVNMGSGLKVLQKNSSH</sequence>
<dbReference type="RefSeq" id="WP_413226634.1">
    <property type="nucleotide sequence ID" value="NZ_JBALOT010000071.1"/>
</dbReference>
<organism evidence="1 2">
    <name type="scientific">Cytobacillus firmus</name>
    <name type="common">Bacillus firmus</name>
    <dbReference type="NCBI Taxonomy" id="1399"/>
    <lineage>
        <taxon>Bacteria</taxon>
        <taxon>Bacillati</taxon>
        <taxon>Bacillota</taxon>
        <taxon>Bacilli</taxon>
        <taxon>Bacillales</taxon>
        <taxon>Bacillaceae</taxon>
        <taxon>Cytobacillus</taxon>
    </lineage>
</organism>
<evidence type="ECO:0000313" key="1">
    <source>
        <dbReference type="EMBL" id="KAF0824563.1"/>
    </source>
</evidence>
<evidence type="ECO:0000313" key="2">
    <source>
        <dbReference type="Proteomes" id="UP000465778"/>
    </source>
</evidence>
<dbReference type="Proteomes" id="UP000465778">
    <property type="component" value="Unassembled WGS sequence"/>
</dbReference>
<gene>
    <name evidence="1" type="ORF">KIS1582_1627</name>
</gene>
<comment type="caution">
    <text evidence="1">The sequence shown here is derived from an EMBL/GenBank/DDBJ whole genome shotgun (WGS) entry which is preliminary data.</text>
</comment>
<dbReference type="EMBL" id="VDEM01000013">
    <property type="protein sequence ID" value="KAF0824563.1"/>
    <property type="molecule type" value="Genomic_DNA"/>
</dbReference>
<dbReference type="AlphaFoldDB" id="A0A800MY09"/>
<reference evidence="1 2" key="1">
    <citation type="journal article" date="2020" name="G3 (Bethesda)">
        <title>Whole Genome Sequencing and Comparative Genomics of Two Nematicidal Bacillus Strains Reveals a Wide Range of Possible Virulence Factors.</title>
        <authorList>
            <person name="Susic N."/>
            <person name="Janezic S."/>
            <person name="Rupnik M."/>
            <person name="Geric Stare B."/>
        </authorList>
    </citation>
    <scope>NUCLEOTIDE SEQUENCE [LARGE SCALE GENOMIC DNA]</scope>
    <source>
        <strain evidence="1 2">I-1582</strain>
    </source>
</reference>
<accession>A0A800MY09</accession>
<protein>
    <submittedName>
        <fullName evidence="1">Uncharacterized protein</fullName>
    </submittedName>
</protein>
<proteinExistence type="predicted"/>